<proteinExistence type="inferred from homology"/>
<dbReference type="Pfam" id="PF13359">
    <property type="entry name" value="DDE_Tnp_4"/>
    <property type="match status" value="1"/>
</dbReference>
<comment type="cofactor">
    <cofactor evidence="1">
        <name>a divalent metal cation</name>
        <dbReference type="ChEBI" id="CHEBI:60240"/>
    </cofactor>
</comment>
<feature type="domain" description="DDE Tnp4" evidence="8">
    <location>
        <begin position="59"/>
        <end position="183"/>
    </location>
</feature>
<dbReference type="GO" id="GO:0016787">
    <property type="term" value="F:hydrolase activity"/>
    <property type="evidence" value="ECO:0007669"/>
    <property type="project" value="UniProtKB-KW"/>
</dbReference>
<keyword evidence="10" id="KW-1185">Reference proteome</keyword>
<protein>
    <recommendedName>
        <fullName evidence="8">DDE Tnp4 domain-containing protein</fullName>
    </recommendedName>
</protein>
<name>A0A4Y2L8Q7_ARAVE</name>
<evidence type="ECO:0000256" key="1">
    <source>
        <dbReference type="ARBA" id="ARBA00001968"/>
    </source>
</evidence>
<dbReference type="EMBL" id="BGPR01005440">
    <property type="protein sequence ID" value="GBN10187.1"/>
    <property type="molecule type" value="Genomic_DNA"/>
</dbReference>
<comment type="subcellular location">
    <subcellularLocation>
        <location evidence="2">Nucleus</location>
    </subcellularLocation>
</comment>
<evidence type="ECO:0000256" key="2">
    <source>
        <dbReference type="ARBA" id="ARBA00004123"/>
    </source>
</evidence>
<evidence type="ECO:0000256" key="5">
    <source>
        <dbReference type="ARBA" id="ARBA00022723"/>
    </source>
</evidence>
<dbReference type="GO" id="GO:0005634">
    <property type="term" value="C:nucleus"/>
    <property type="evidence" value="ECO:0007669"/>
    <property type="project" value="UniProtKB-SubCell"/>
</dbReference>
<keyword evidence="5" id="KW-0479">Metal-binding</keyword>
<evidence type="ECO:0000259" key="8">
    <source>
        <dbReference type="Pfam" id="PF13359"/>
    </source>
</evidence>
<evidence type="ECO:0000313" key="9">
    <source>
        <dbReference type="EMBL" id="GBN10187.1"/>
    </source>
</evidence>
<organism evidence="9 10">
    <name type="scientific">Araneus ventricosus</name>
    <name type="common">Orbweaver spider</name>
    <name type="synonym">Epeira ventricosa</name>
    <dbReference type="NCBI Taxonomy" id="182803"/>
    <lineage>
        <taxon>Eukaryota</taxon>
        <taxon>Metazoa</taxon>
        <taxon>Ecdysozoa</taxon>
        <taxon>Arthropoda</taxon>
        <taxon>Chelicerata</taxon>
        <taxon>Arachnida</taxon>
        <taxon>Araneae</taxon>
        <taxon>Araneomorphae</taxon>
        <taxon>Entelegynae</taxon>
        <taxon>Araneoidea</taxon>
        <taxon>Araneidae</taxon>
        <taxon>Araneus</taxon>
    </lineage>
</organism>
<keyword evidence="4" id="KW-0540">Nuclease</keyword>
<dbReference type="OrthoDB" id="6434870at2759"/>
<dbReference type="PANTHER" id="PTHR22930">
    <property type="match status" value="1"/>
</dbReference>
<evidence type="ECO:0000256" key="4">
    <source>
        <dbReference type="ARBA" id="ARBA00022722"/>
    </source>
</evidence>
<dbReference type="GO" id="GO:0046872">
    <property type="term" value="F:metal ion binding"/>
    <property type="evidence" value="ECO:0007669"/>
    <property type="project" value="UniProtKB-KW"/>
</dbReference>
<evidence type="ECO:0000256" key="3">
    <source>
        <dbReference type="ARBA" id="ARBA00006958"/>
    </source>
</evidence>
<keyword evidence="6" id="KW-0378">Hydrolase</keyword>
<dbReference type="PANTHER" id="PTHR22930:SF269">
    <property type="entry name" value="NUCLEASE HARBI1-LIKE PROTEIN"/>
    <property type="match status" value="1"/>
</dbReference>
<dbReference type="InterPro" id="IPR027806">
    <property type="entry name" value="HARBI1_dom"/>
</dbReference>
<dbReference type="AlphaFoldDB" id="A0A4Y2L8Q7"/>
<reference evidence="9 10" key="1">
    <citation type="journal article" date="2019" name="Sci. Rep.">
        <title>Orb-weaving spider Araneus ventricosus genome elucidates the spidroin gene catalogue.</title>
        <authorList>
            <person name="Kono N."/>
            <person name="Nakamura H."/>
            <person name="Ohtoshi R."/>
            <person name="Moran D.A.P."/>
            <person name="Shinohara A."/>
            <person name="Yoshida Y."/>
            <person name="Fujiwara M."/>
            <person name="Mori M."/>
            <person name="Tomita M."/>
            <person name="Arakawa K."/>
        </authorList>
    </citation>
    <scope>NUCLEOTIDE SEQUENCE [LARGE SCALE GENOMIC DNA]</scope>
</reference>
<evidence type="ECO:0000256" key="7">
    <source>
        <dbReference type="ARBA" id="ARBA00023242"/>
    </source>
</evidence>
<gene>
    <name evidence="9" type="ORF">AVEN_200651_1</name>
</gene>
<comment type="similarity">
    <text evidence="3">Belongs to the HARBI1 family.</text>
</comment>
<evidence type="ECO:0000313" key="10">
    <source>
        <dbReference type="Proteomes" id="UP000499080"/>
    </source>
</evidence>
<comment type="caution">
    <text evidence="9">The sequence shown here is derived from an EMBL/GenBank/DDBJ whole genome shotgun (WGS) entry which is preliminary data.</text>
</comment>
<sequence>MRELALEDAEDYRRWLRMDTASFEFLLKLVTPHIERKDTKMRKAIFSGERLALTLRYLASDVGTNGRISDGGVWTKCKLKSALEKNKIKIPKANFLPGTPTKVPYVIVADDAFPLSFNLMKPFPGRGVNVEERIFNYRLSRARTVSENAFGILAARFQIFKQRILTNPVNATKMFIACCALHNFLIANNSAIYTPPSSIDVEDINSRQIRTGDWRNYSSKALVPVIKQRNKKPAELAKDVRHTFRTYFNGIGAVPWQEDMCMYH</sequence>
<dbReference type="InterPro" id="IPR045249">
    <property type="entry name" value="HARBI1-like"/>
</dbReference>
<dbReference type="Proteomes" id="UP000499080">
    <property type="component" value="Unassembled WGS sequence"/>
</dbReference>
<dbReference type="GO" id="GO:0004518">
    <property type="term" value="F:nuclease activity"/>
    <property type="evidence" value="ECO:0007669"/>
    <property type="project" value="UniProtKB-KW"/>
</dbReference>
<evidence type="ECO:0000256" key="6">
    <source>
        <dbReference type="ARBA" id="ARBA00022801"/>
    </source>
</evidence>
<keyword evidence="7" id="KW-0539">Nucleus</keyword>
<accession>A0A4Y2L8Q7</accession>